<dbReference type="Pfam" id="PF13385">
    <property type="entry name" value="Laminin_G_3"/>
    <property type="match status" value="1"/>
</dbReference>
<dbReference type="Gene3D" id="1.20.1270.90">
    <property type="entry name" value="AF1782-like"/>
    <property type="match status" value="1"/>
</dbReference>
<evidence type="ECO:0000313" key="3">
    <source>
        <dbReference type="Proteomes" id="UP001319180"/>
    </source>
</evidence>
<feature type="chain" id="PRO_5043020762" description="LamG domain-containing protein" evidence="1">
    <location>
        <begin position="26"/>
        <end position="309"/>
    </location>
</feature>
<dbReference type="EMBL" id="JAHESC010000005">
    <property type="protein sequence ID" value="MBT1685876.1"/>
    <property type="molecule type" value="Genomic_DNA"/>
</dbReference>
<comment type="caution">
    <text evidence="2">The sequence shown here is derived from an EMBL/GenBank/DDBJ whole genome shotgun (WGS) entry which is preliminary data.</text>
</comment>
<keyword evidence="3" id="KW-1185">Reference proteome</keyword>
<evidence type="ECO:0000256" key="1">
    <source>
        <dbReference type="SAM" id="SignalP"/>
    </source>
</evidence>
<dbReference type="GO" id="GO:0005975">
    <property type="term" value="P:carbohydrate metabolic process"/>
    <property type="evidence" value="ECO:0007669"/>
    <property type="project" value="UniProtKB-ARBA"/>
</dbReference>
<dbReference type="InterPro" id="IPR013320">
    <property type="entry name" value="ConA-like_dom_sf"/>
</dbReference>
<dbReference type="GO" id="GO:0004553">
    <property type="term" value="F:hydrolase activity, hydrolyzing O-glycosyl compounds"/>
    <property type="evidence" value="ECO:0007669"/>
    <property type="project" value="UniProtKB-ARBA"/>
</dbReference>
<protein>
    <recommendedName>
        <fullName evidence="4">LamG domain-containing protein</fullName>
    </recommendedName>
</protein>
<feature type="signal peptide" evidence="1">
    <location>
        <begin position="1"/>
        <end position="25"/>
    </location>
</feature>
<evidence type="ECO:0008006" key="4">
    <source>
        <dbReference type="Google" id="ProtNLM"/>
    </source>
</evidence>
<organism evidence="2 3">
    <name type="scientific">Dawidia soli</name>
    <dbReference type="NCBI Taxonomy" id="2782352"/>
    <lineage>
        <taxon>Bacteria</taxon>
        <taxon>Pseudomonadati</taxon>
        <taxon>Bacteroidota</taxon>
        <taxon>Cytophagia</taxon>
        <taxon>Cytophagales</taxon>
        <taxon>Chryseotaleaceae</taxon>
        <taxon>Dawidia</taxon>
    </lineage>
</organism>
<keyword evidence="1" id="KW-0732">Signal</keyword>
<name>A0AAP2D5S6_9BACT</name>
<gene>
    <name evidence="2" type="ORF">KK078_04880</name>
</gene>
<dbReference type="Gene3D" id="2.60.120.200">
    <property type="match status" value="1"/>
</dbReference>
<sequence>MLTRNIFLILALFSIAIVSCSDDDAADSAARSALVGKIDEAQALLANTEEGLEEGNLAPGSKAQLTAQIEWARYILNNSPDDAFENALAILQTAMENYQGNTIKPGYPSFGVGSNMDIGTIAEYDIRDKFTIEFDVRFKDMTGGNLFTGEDVTGGFITRYNALGTLQAYVHNGGWVGGNVGFAFQPQVWYHLSFTFDGQNVVFYVDGVARMTVSGAKNRMNVKPETHIKIGTHPTYEGRFFAGEVRQVSLWNIVKTPEQITADTGRDFAADEQGLLAYWPLNLNLGTSILDKTGNHTMNGTLVTWVGIE</sequence>
<dbReference type="RefSeq" id="WP_254089127.1">
    <property type="nucleotide sequence ID" value="NZ_JAHESC010000005.1"/>
</dbReference>
<reference evidence="2 3" key="1">
    <citation type="submission" date="2021-05" db="EMBL/GenBank/DDBJ databases">
        <title>A Polyphasic approach of four new species of the genus Ohtaekwangia: Ohtaekwangia histidinii sp. nov., Ohtaekwangia cretensis sp. nov., Ohtaekwangia indiensis sp. nov., Ohtaekwangia reichenbachii sp. nov. from diverse environment.</title>
        <authorList>
            <person name="Octaviana S."/>
        </authorList>
    </citation>
    <scope>NUCLEOTIDE SEQUENCE [LARGE SCALE GENOMIC DNA]</scope>
    <source>
        <strain evidence="2 3">PWU37</strain>
    </source>
</reference>
<evidence type="ECO:0000313" key="2">
    <source>
        <dbReference type="EMBL" id="MBT1685876.1"/>
    </source>
</evidence>
<dbReference type="Proteomes" id="UP001319180">
    <property type="component" value="Unassembled WGS sequence"/>
</dbReference>
<dbReference type="PROSITE" id="PS51257">
    <property type="entry name" value="PROKAR_LIPOPROTEIN"/>
    <property type="match status" value="1"/>
</dbReference>
<proteinExistence type="predicted"/>
<dbReference type="SUPFAM" id="SSF49899">
    <property type="entry name" value="Concanavalin A-like lectins/glucanases"/>
    <property type="match status" value="1"/>
</dbReference>
<accession>A0AAP2D5S6</accession>
<dbReference type="AlphaFoldDB" id="A0AAP2D5S6"/>